<protein>
    <recommendedName>
        <fullName evidence="1">Aminoglycoside phosphotransferase domain-containing protein</fullName>
    </recommendedName>
</protein>
<dbReference type="Pfam" id="PF01636">
    <property type="entry name" value="APH"/>
    <property type="match status" value="1"/>
</dbReference>
<dbReference type="InterPro" id="IPR051678">
    <property type="entry name" value="AGP_Transferase"/>
</dbReference>
<gene>
    <name evidence="2" type="ORF">CTA1_10326</name>
</gene>
<proteinExistence type="predicted"/>
<dbReference type="Gene3D" id="3.90.1200.10">
    <property type="match status" value="1"/>
</dbReference>
<dbReference type="EMBL" id="PJEX01000296">
    <property type="protein sequence ID" value="TKW51565.1"/>
    <property type="molecule type" value="Genomic_DNA"/>
</dbReference>
<dbReference type="SUPFAM" id="SSF56112">
    <property type="entry name" value="Protein kinase-like (PK-like)"/>
    <property type="match status" value="1"/>
</dbReference>
<dbReference type="CDD" id="cd05120">
    <property type="entry name" value="APH_ChoK_like"/>
    <property type="match status" value="1"/>
</dbReference>
<dbReference type="Proteomes" id="UP000310108">
    <property type="component" value="Unassembled WGS sequence"/>
</dbReference>
<dbReference type="InterPro" id="IPR002575">
    <property type="entry name" value="Aminoglycoside_PTrfase"/>
</dbReference>
<evidence type="ECO:0000259" key="1">
    <source>
        <dbReference type="Pfam" id="PF01636"/>
    </source>
</evidence>
<keyword evidence="3" id="KW-1185">Reference proteome</keyword>
<organism evidence="2 3">
    <name type="scientific">Colletotrichum tanaceti</name>
    <dbReference type="NCBI Taxonomy" id="1306861"/>
    <lineage>
        <taxon>Eukaryota</taxon>
        <taxon>Fungi</taxon>
        <taxon>Dikarya</taxon>
        <taxon>Ascomycota</taxon>
        <taxon>Pezizomycotina</taxon>
        <taxon>Sordariomycetes</taxon>
        <taxon>Hypocreomycetidae</taxon>
        <taxon>Glomerellales</taxon>
        <taxon>Glomerellaceae</taxon>
        <taxon>Colletotrichum</taxon>
        <taxon>Colletotrichum destructivum species complex</taxon>
    </lineage>
</organism>
<reference evidence="2 3" key="1">
    <citation type="journal article" date="2019" name="PLoS ONE">
        <title>Comparative genome analysis indicates high evolutionary potential of pathogenicity genes in Colletotrichum tanaceti.</title>
        <authorList>
            <person name="Lelwala R.V."/>
            <person name="Korhonen P.K."/>
            <person name="Young N.D."/>
            <person name="Scott J.B."/>
            <person name="Ades P.A."/>
            <person name="Gasser R.B."/>
            <person name="Taylor P.W.J."/>
        </authorList>
    </citation>
    <scope>NUCLEOTIDE SEQUENCE [LARGE SCALE GENOMIC DNA]</scope>
    <source>
        <strain evidence="2">BRIP57314</strain>
    </source>
</reference>
<dbReference type="AlphaFoldDB" id="A0A4U6X881"/>
<feature type="domain" description="Aminoglycoside phosphotransferase" evidence="1">
    <location>
        <begin position="85"/>
        <end position="277"/>
    </location>
</feature>
<accession>A0A4U6X881</accession>
<dbReference type="InterPro" id="IPR011009">
    <property type="entry name" value="Kinase-like_dom_sf"/>
</dbReference>
<evidence type="ECO:0000313" key="3">
    <source>
        <dbReference type="Proteomes" id="UP000310108"/>
    </source>
</evidence>
<dbReference type="PANTHER" id="PTHR21310">
    <property type="entry name" value="AMINOGLYCOSIDE PHOSPHOTRANSFERASE-RELATED-RELATED"/>
    <property type="match status" value="1"/>
</dbReference>
<dbReference type="PANTHER" id="PTHR21310:SF48">
    <property type="entry name" value="AMINOGLYCOSIDE PHOSPHOTRANSFERASE DOMAIN-CONTAINING PROTEIN"/>
    <property type="match status" value="1"/>
</dbReference>
<comment type="caution">
    <text evidence="2">The sequence shown here is derived from an EMBL/GenBank/DDBJ whole genome shotgun (WGS) entry which is preliminary data.</text>
</comment>
<name>A0A4U6X881_9PEZI</name>
<evidence type="ECO:0000313" key="2">
    <source>
        <dbReference type="EMBL" id="TKW51565.1"/>
    </source>
</evidence>
<sequence length="313" mass="35641">MSTSPAFFPFACRSLTHTPSHLSRSAVHLFSLKEQCPKMANLDIPSFDDIRASTDILSPPDASATVARVGQHVAVKFGRRVSLLEAENQKYVSENSEIPVPRVLATMTEPETGCNFIVMEYVDGQPLDAIWESLTSEEKHDIGRQIQTALEDLRKIPIPGYFGALDRQPFPDGIFWTPERNPETSGPFDTEEELNKGIIRRLEASEPASYVSLLRALVFDTLKGHRAVFTHGDLQPKNIMVSRSGTKDDGRGEFKINIIDWENSGWYPEYWEFCNSTITGRFRPQWLELVLQIMPIYKTEYMMLQMIRSVLFY</sequence>
<dbReference type="OrthoDB" id="4823388at2759"/>